<dbReference type="PANTHER" id="PTHR46695">
    <property type="entry name" value="ZINC FINGER CCCH DOMAIN-CONTAINING PROTEIN 44-RELATED"/>
    <property type="match status" value="1"/>
</dbReference>
<gene>
    <name evidence="3" type="ORF">Fot_18992</name>
</gene>
<dbReference type="PROSITE" id="PS50829">
    <property type="entry name" value="GYF"/>
    <property type="match status" value="1"/>
</dbReference>
<feature type="region of interest" description="Disordered" evidence="1">
    <location>
        <begin position="352"/>
        <end position="396"/>
    </location>
</feature>
<dbReference type="Pfam" id="PF02213">
    <property type="entry name" value="GYF"/>
    <property type="match status" value="1"/>
</dbReference>
<feature type="compositionally biased region" description="Gly residues" evidence="1">
    <location>
        <begin position="696"/>
        <end position="705"/>
    </location>
</feature>
<sequence length="788" mass="82793">MFTLRECVEKLQLLKTPDERRRRLEEIPEIHADPKMDPSYESDDDGSETDESPRDAYTGSRGSVFSRRERGPISPRSDYSAVESWSGAEINSTKNWELSRNLSAKNISTDAIQIVDKVNENSWNQGRDRETCTQESNNFEKPSLTTNFESVERNVRSVSGSEPVSAVSSLTSPAPLSARVAETSAVKINEMEKMWLYQDPSGKVQGPFSIVQLRKWSNTGYFPAELRIWRTAEKQEDSILLADALAGKCQKELPELGNKLHNPHISSDSAKTLETSLHQVMKRSNAAQKPVQNPNLSTEKSFGNDSLNLPSPTPKRSNGGQTGGEGGPLPGETQHPPVNAVLKPPAAALPQLRTDSSASSSVPSSVAASSPAPKPEQGGPKSGDFRQTPPMSTVTSEPHAVKMHGHLPSIQNMTVQPVQSVISQDRQVETRGSGSDPSQKVEPSASIPQSGQHQAYGWGGVGSTVQNFAGNSSNSGITVIPQPDFWRPLPSGLQSNMQPPGMANAPWAENPNPGWGTMQANPNSGWGTQAPGSMNMNWVPVQVQPTGNATSDWAVPAGNSGATVQGPASGNVHPGWVATPSWGAPNGNTGSAVRLQGPGPVVPGWCPPAGIGAPVQGPPVGMGAPVQGPPPGIGAPVQAPPPGVGAPVQGPPPSGVGAPVQGLPTGIGAPLQGPPTGIGGPLQGPPQGNTNQGWGAPAGGQGMWGGQQNPNGGPFSGGFGGGRPWNGQSSFGRGGPRPFNRREKVCPYNGNGRCRKGVRNRREIIMAYEAASVEAVEDNTRDATEDLG</sequence>
<dbReference type="Gene3D" id="3.30.1490.40">
    <property type="match status" value="1"/>
</dbReference>
<accession>A0ABD1VJS5</accession>
<dbReference type="InterPro" id="IPR035445">
    <property type="entry name" value="GYF-like_dom_sf"/>
</dbReference>
<keyword evidence="4" id="KW-1185">Reference proteome</keyword>
<dbReference type="EMBL" id="JBFOLJ010000005">
    <property type="protein sequence ID" value="KAL2537601.1"/>
    <property type="molecule type" value="Genomic_DNA"/>
</dbReference>
<comment type="caution">
    <text evidence="3">The sequence shown here is derived from an EMBL/GenBank/DDBJ whole genome shotgun (WGS) entry which is preliminary data.</text>
</comment>
<feature type="compositionally biased region" description="Gly residues" evidence="1">
    <location>
        <begin position="320"/>
        <end position="329"/>
    </location>
</feature>
<feature type="compositionally biased region" description="Basic and acidic residues" evidence="1">
    <location>
        <begin position="17"/>
        <end position="38"/>
    </location>
</feature>
<feature type="region of interest" description="Disordered" evidence="1">
    <location>
        <begin position="631"/>
        <end position="657"/>
    </location>
</feature>
<dbReference type="SMART" id="SM00444">
    <property type="entry name" value="GYF"/>
    <property type="match status" value="1"/>
</dbReference>
<dbReference type="AlphaFoldDB" id="A0ABD1VJS5"/>
<organism evidence="3 4">
    <name type="scientific">Forsythia ovata</name>
    <dbReference type="NCBI Taxonomy" id="205694"/>
    <lineage>
        <taxon>Eukaryota</taxon>
        <taxon>Viridiplantae</taxon>
        <taxon>Streptophyta</taxon>
        <taxon>Embryophyta</taxon>
        <taxon>Tracheophyta</taxon>
        <taxon>Spermatophyta</taxon>
        <taxon>Magnoliopsida</taxon>
        <taxon>eudicotyledons</taxon>
        <taxon>Gunneridae</taxon>
        <taxon>Pentapetalae</taxon>
        <taxon>asterids</taxon>
        <taxon>lamiids</taxon>
        <taxon>Lamiales</taxon>
        <taxon>Oleaceae</taxon>
        <taxon>Forsythieae</taxon>
        <taxon>Forsythia</taxon>
    </lineage>
</organism>
<feature type="compositionally biased region" description="Polar residues" evidence="1">
    <location>
        <begin position="285"/>
        <end position="318"/>
    </location>
</feature>
<feature type="domain" description="GYF" evidence="2">
    <location>
        <begin position="192"/>
        <end position="246"/>
    </location>
</feature>
<feature type="region of interest" description="Disordered" evidence="1">
    <location>
        <begin position="421"/>
        <end position="458"/>
    </location>
</feature>
<feature type="region of interest" description="Disordered" evidence="1">
    <location>
        <begin position="284"/>
        <end position="340"/>
    </location>
</feature>
<feature type="compositionally biased region" description="Gly residues" evidence="1">
    <location>
        <begin position="714"/>
        <end position="724"/>
    </location>
</feature>
<dbReference type="Proteomes" id="UP001604277">
    <property type="component" value="Unassembled WGS sequence"/>
</dbReference>
<dbReference type="SUPFAM" id="SSF55277">
    <property type="entry name" value="GYF domain"/>
    <property type="match status" value="1"/>
</dbReference>
<reference evidence="4" key="1">
    <citation type="submission" date="2024-07" db="EMBL/GenBank/DDBJ databases">
        <title>Two chromosome-level genome assemblies of Korean endemic species Abeliophyllum distichum and Forsythia ovata (Oleaceae).</title>
        <authorList>
            <person name="Jang H."/>
        </authorList>
    </citation>
    <scope>NUCLEOTIDE SEQUENCE [LARGE SCALE GENOMIC DNA]</scope>
</reference>
<evidence type="ECO:0000313" key="4">
    <source>
        <dbReference type="Proteomes" id="UP001604277"/>
    </source>
</evidence>
<evidence type="ECO:0000256" key="1">
    <source>
        <dbReference type="SAM" id="MobiDB-lite"/>
    </source>
</evidence>
<protein>
    <submittedName>
        <fullName evidence="3">Zinc finger CCCH domain-containing protein 19-like</fullName>
    </submittedName>
</protein>
<dbReference type="CDD" id="cd00072">
    <property type="entry name" value="GYF"/>
    <property type="match status" value="1"/>
</dbReference>
<feature type="compositionally biased region" description="Pro residues" evidence="1">
    <location>
        <begin position="631"/>
        <end position="654"/>
    </location>
</feature>
<feature type="region of interest" description="Disordered" evidence="1">
    <location>
        <begin position="17"/>
        <end position="85"/>
    </location>
</feature>
<feature type="compositionally biased region" description="Acidic residues" evidence="1">
    <location>
        <begin position="40"/>
        <end position="50"/>
    </location>
</feature>
<dbReference type="InterPro" id="IPR003169">
    <property type="entry name" value="GYF"/>
</dbReference>
<feature type="compositionally biased region" description="Low complexity" evidence="1">
    <location>
        <begin position="356"/>
        <end position="371"/>
    </location>
</feature>
<feature type="compositionally biased region" description="Low complexity" evidence="1">
    <location>
        <begin position="685"/>
        <end position="695"/>
    </location>
</feature>
<dbReference type="PANTHER" id="PTHR46695:SF5">
    <property type="entry name" value="RNA POLYMERASE-ASSOCIATED PROTEIN RTF1 HOMOLOG"/>
    <property type="match status" value="1"/>
</dbReference>
<feature type="compositionally biased region" description="Polar residues" evidence="1">
    <location>
        <begin position="421"/>
        <end position="438"/>
    </location>
</feature>
<evidence type="ECO:0000313" key="3">
    <source>
        <dbReference type="EMBL" id="KAL2537601.1"/>
    </source>
</evidence>
<proteinExistence type="predicted"/>
<name>A0ABD1VJS5_9LAMI</name>
<evidence type="ECO:0000259" key="2">
    <source>
        <dbReference type="PROSITE" id="PS50829"/>
    </source>
</evidence>
<feature type="region of interest" description="Disordered" evidence="1">
    <location>
        <begin position="670"/>
        <end position="744"/>
    </location>
</feature>